<dbReference type="Pfam" id="PF05653">
    <property type="entry name" value="Mg_trans_NIPA"/>
    <property type="match status" value="1"/>
</dbReference>
<evidence type="ECO:0000256" key="4">
    <source>
        <dbReference type="ARBA" id="ARBA00023136"/>
    </source>
</evidence>
<dbReference type="Proteomes" id="UP000594638">
    <property type="component" value="Unassembled WGS sequence"/>
</dbReference>
<proteinExistence type="predicted"/>
<gene>
    <name evidence="6" type="ORF">OLEA9_A090353</name>
</gene>
<keyword evidence="7" id="KW-1185">Reference proteome</keyword>
<comment type="caution">
    <text evidence="6">The sequence shown here is derived from an EMBL/GenBank/DDBJ whole genome shotgun (WGS) entry which is preliminary data.</text>
</comment>
<evidence type="ECO:0000256" key="2">
    <source>
        <dbReference type="ARBA" id="ARBA00022692"/>
    </source>
</evidence>
<accession>A0A8S0R6H7</accession>
<evidence type="ECO:0000256" key="5">
    <source>
        <dbReference type="SAM" id="Phobius"/>
    </source>
</evidence>
<dbReference type="AlphaFoldDB" id="A0A8S0R6H7"/>
<sequence>MAESEVSVRVDAASDLYKGMSSDNIKGLVMALSSSAFIGGSFIVKKKGLKKAGASGIRAEDKQTSFIVFVPPTESDILHPCDVAEARIDT</sequence>
<dbReference type="Gramene" id="OE9A090353T1">
    <property type="protein sequence ID" value="OE9A090353C1"/>
    <property type="gene ID" value="OE9A090353"/>
</dbReference>
<reference evidence="6 7" key="1">
    <citation type="submission" date="2019-12" db="EMBL/GenBank/DDBJ databases">
        <authorList>
            <person name="Alioto T."/>
            <person name="Alioto T."/>
            <person name="Gomez Garrido J."/>
        </authorList>
    </citation>
    <scope>NUCLEOTIDE SEQUENCE [LARGE SCALE GENOMIC DNA]</scope>
</reference>
<dbReference type="InterPro" id="IPR008521">
    <property type="entry name" value="Mg_trans_NIPA"/>
</dbReference>
<dbReference type="GO" id="GO:0005769">
    <property type="term" value="C:early endosome"/>
    <property type="evidence" value="ECO:0007669"/>
    <property type="project" value="UniProtKB-SubCell"/>
</dbReference>
<evidence type="ECO:0000313" key="7">
    <source>
        <dbReference type="Proteomes" id="UP000594638"/>
    </source>
</evidence>
<dbReference type="GO" id="GO:0016020">
    <property type="term" value="C:membrane"/>
    <property type="evidence" value="ECO:0007669"/>
    <property type="project" value="UniProtKB-SubCell"/>
</dbReference>
<evidence type="ECO:0000313" key="6">
    <source>
        <dbReference type="EMBL" id="CAA2974592.1"/>
    </source>
</evidence>
<protein>
    <submittedName>
        <fullName evidence="6">Probable magnesium transporter NIPA4</fullName>
    </submittedName>
</protein>
<dbReference type="EMBL" id="CACTIH010002184">
    <property type="protein sequence ID" value="CAA2974592.1"/>
    <property type="molecule type" value="Genomic_DNA"/>
</dbReference>
<organism evidence="6 7">
    <name type="scientific">Olea europaea subsp. europaea</name>
    <dbReference type="NCBI Taxonomy" id="158383"/>
    <lineage>
        <taxon>Eukaryota</taxon>
        <taxon>Viridiplantae</taxon>
        <taxon>Streptophyta</taxon>
        <taxon>Embryophyta</taxon>
        <taxon>Tracheophyta</taxon>
        <taxon>Spermatophyta</taxon>
        <taxon>Magnoliopsida</taxon>
        <taxon>eudicotyledons</taxon>
        <taxon>Gunneridae</taxon>
        <taxon>Pentapetalae</taxon>
        <taxon>asterids</taxon>
        <taxon>lamiids</taxon>
        <taxon>Lamiales</taxon>
        <taxon>Oleaceae</taxon>
        <taxon>Oleeae</taxon>
        <taxon>Olea</taxon>
    </lineage>
</organism>
<keyword evidence="2 5" id="KW-0812">Transmembrane</keyword>
<evidence type="ECO:0000256" key="1">
    <source>
        <dbReference type="ARBA" id="ARBA00004141"/>
    </source>
</evidence>
<name>A0A8S0R6H7_OLEEU</name>
<evidence type="ECO:0000256" key="3">
    <source>
        <dbReference type="ARBA" id="ARBA00022989"/>
    </source>
</evidence>
<dbReference type="GO" id="GO:0015095">
    <property type="term" value="F:magnesium ion transmembrane transporter activity"/>
    <property type="evidence" value="ECO:0007669"/>
    <property type="project" value="InterPro"/>
</dbReference>
<feature type="transmembrane region" description="Helical" evidence="5">
    <location>
        <begin position="25"/>
        <end position="44"/>
    </location>
</feature>
<keyword evidence="4 5" id="KW-0472">Membrane</keyword>
<dbReference type="OrthoDB" id="6428174at2759"/>
<comment type="subcellular location">
    <subcellularLocation>
        <location evidence="1">Membrane</location>
        <topology evidence="1">Multi-pass membrane protein</topology>
    </subcellularLocation>
</comment>
<keyword evidence="3 5" id="KW-1133">Transmembrane helix</keyword>